<reference evidence="8 9" key="1">
    <citation type="submission" date="2021-06" db="EMBL/GenBank/DDBJ databases">
        <title>Caerostris extrusa draft genome.</title>
        <authorList>
            <person name="Kono N."/>
            <person name="Arakawa K."/>
        </authorList>
    </citation>
    <scope>NUCLEOTIDE SEQUENCE [LARGE SCALE GENOMIC DNA]</scope>
</reference>
<dbReference type="InterPro" id="IPR036259">
    <property type="entry name" value="MFS_trans_sf"/>
</dbReference>
<feature type="transmembrane region" description="Helical" evidence="6">
    <location>
        <begin position="350"/>
        <end position="368"/>
    </location>
</feature>
<feature type="transmembrane region" description="Helical" evidence="6">
    <location>
        <begin position="58"/>
        <end position="76"/>
    </location>
</feature>
<gene>
    <name evidence="8" type="primary">Flvcr2</name>
    <name evidence="8" type="ORF">CEXT_625721</name>
</gene>
<dbReference type="InterPro" id="IPR020846">
    <property type="entry name" value="MFS_dom"/>
</dbReference>
<feature type="transmembrane region" description="Helical" evidence="6">
    <location>
        <begin position="440"/>
        <end position="460"/>
    </location>
</feature>
<evidence type="ECO:0000256" key="2">
    <source>
        <dbReference type="ARBA" id="ARBA00022692"/>
    </source>
</evidence>
<evidence type="ECO:0000313" key="9">
    <source>
        <dbReference type="Proteomes" id="UP001054945"/>
    </source>
</evidence>
<feature type="transmembrane region" description="Helical" evidence="6">
    <location>
        <begin position="125"/>
        <end position="146"/>
    </location>
</feature>
<dbReference type="GO" id="GO:0015232">
    <property type="term" value="F:heme transmembrane transporter activity"/>
    <property type="evidence" value="ECO:0007669"/>
    <property type="project" value="TreeGrafter"/>
</dbReference>
<protein>
    <submittedName>
        <fullName evidence="8">Feline leukemia virus subgroup C receptor-related protein 2</fullName>
    </submittedName>
</protein>
<accession>A0AAV4M984</accession>
<evidence type="ECO:0000256" key="6">
    <source>
        <dbReference type="SAM" id="Phobius"/>
    </source>
</evidence>
<dbReference type="GO" id="GO:0016020">
    <property type="term" value="C:membrane"/>
    <property type="evidence" value="ECO:0007669"/>
    <property type="project" value="UniProtKB-SubCell"/>
</dbReference>
<dbReference type="Proteomes" id="UP001054945">
    <property type="component" value="Unassembled WGS sequence"/>
</dbReference>
<proteinExistence type="predicted"/>
<dbReference type="GO" id="GO:0020037">
    <property type="term" value="F:heme binding"/>
    <property type="evidence" value="ECO:0007669"/>
    <property type="project" value="TreeGrafter"/>
</dbReference>
<feature type="transmembrane region" description="Helical" evidence="6">
    <location>
        <begin position="320"/>
        <end position="341"/>
    </location>
</feature>
<feature type="compositionally biased region" description="Polar residues" evidence="5">
    <location>
        <begin position="1"/>
        <end position="27"/>
    </location>
</feature>
<feature type="transmembrane region" description="Helical" evidence="6">
    <location>
        <begin position="374"/>
        <end position="394"/>
    </location>
</feature>
<keyword evidence="8" id="KW-0675">Receptor</keyword>
<feature type="compositionally biased region" description="Basic and acidic residues" evidence="5">
    <location>
        <begin position="28"/>
        <end position="39"/>
    </location>
</feature>
<feature type="transmembrane region" description="Helical" evidence="6">
    <location>
        <begin position="414"/>
        <end position="434"/>
    </location>
</feature>
<dbReference type="Gene3D" id="1.20.1250.20">
    <property type="entry name" value="MFS general substrate transporter like domains"/>
    <property type="match status" value="1"/>
</dbReference>
<feature type="transmembrane region" description="Helical" evidence="6">
    <location>
        <begin position="186"/>
        <end position="206"/>
    </location>
</feature>
<evidence type="ECO:0000259" key="7">
    <source>
        <dbReference type="PROSITE" id="PS50850"/>
    </source>
</evidence>
<evidence type="ECO:0000256" key="1">
    <source>
        <dbReference type="ARBA" id="ARBA00004141"/>
    </source>
</evidence>
<dbReference type="GO" id="GO:0097037">
    <property type="term" value="P:heme export"/>
    <property type="evidence" value="ECO:0007669"/>
    <property type="project" value="TreeGrafter"/>
</dbReference>
<dbReference type="EMBL" id="BPLR01019536">
    <property type="protein sequence ID" value="GIX68956.1"/>
    <property type="molecule type" value="Genomic_DNA"/>
</dbReference>
<dbReference type="AlphaFoldDB" id="A0AAV4M984"/>
<dbReference type="SUPFAM" id="SSF103473">
    <property type="entry name" value="MFS general substrate transporter"/>
    <property type="match status" value="1"/>
</dbReference>
<evidence type="ECO:0000256" key="4">
    <source>
        <dbReference type="ARBA" id="ARBA00023136"/>
    </source>
</evidence>
<dbReference type="PANTHER" id="PTHR10924">
    <property type="entry name" value="MAJOR FACILITATOR SUPERFAMILY PROTEIN-RELATED"/>
    <property type="match status" value="1"/>
</dbReference>
<name>A0AAV4M984_CAEEX</name>
<comment type="caution">
    <text evidence="8">The sequence shown here is derived from an EMBL/GenBank/DDBJ whole genome shotgun (WGS) entry which is preliminary data.</text>
</comment>
<dbReference type="InterPro" id="IPR049680">
    <property type="entry name" value="FLVCR1-2_SLC49-like"/>
</dbReference>
<feature type="transmembrane region" description="Helical" evidence="6">
    <location>
        <begin position="158"/>
        <end position="179"/>
    </location>
</feature>
<dbReference type="InterPro" id="IPR011701">
    <property type="entry name" value="MFS"/>
</dbReference>
<keyword evidence="4 6" id="KW-0472">Membrane</keyword>
<organism evidence="8 9">
    <name type="scientific">Caerostris extrusa</name>
    <name type="common">Bark spider</name>
    <name type="synonym">Caerostris bankana</name>
    <dbReference type="NCBI Taxonomy" id="172846"/>
    <lineage>
        <taxon>Eukaryota</taxon>
        <taxon>Metazoa</taxon>
        <taxon>Ecdysozoa</taxon>
        <taxon>Arthropoda</taxon>
        <taxon>Chelicerata</taxon>
        <taxon>Arachnida</taxon>
        <taxon>Araneae</taxon>
        <taxon>Araneomorphae</taxon>
        <taxon>Entelegynae</taxon>
        <taxon>Araneoidea</taxon>
        <taxon>Araneidae</taxon>
        <taxon>Caerostris</taxon>
    </lineage>
</organism>
<dbReference type="PANTHER" id="PTHR10924:SF4">
    <property type="entry name" value="GH15861P"/>
    <property type="match status" value="1"/>
</dbReference>
<evidence type="ECO:0000256" key="3">
    <source>
        <dbReference type="ARBA" id="ARBA00022989"/>
    </source>
</evidence>
<dbReference type="Pfam" id="PF07690">
    <property type="entry name" value="MFS_1"/>
    <property type="match status" value="1"/>
</dbReference>
<comment type="subcellular location">
    <subcellularLocation>
        <location evidence="1">Membrane</location>
        <topology evidence="1">Multi-pass membrane protein</topology>
    </subcellularLocation>
</comment>
<feature type="transmembrane region" description="Helical" evidence="6">
    <location>
        <begin position="281"/>
        <end position="300"/>
    </location>
</feature>
<feature type="transmembrane region" description="Helical" evidence="6">
    <location>
        <begin position="226"/>
        <end position="246"/>
    </location>
</feature>
<evidence type="ECO:0000256" key="5">
    <source>
        <dbReference type="SAM" id="MobiDB-lite"/>
    </source>
</evidence>
<keyword evidence="9" id="KW-1185">Reference proteome</keyword>
<keyword evidence="3 6" id="KW-1133">Transmembrane helix</keyword>
<evidence type="ECO:0000313" key="8">
    <source>
        <dbReference type="EMBL" id="GIX68956.1"/>
    </source>
</evidence>
<keyword evidence="2 6" id="KW-0812">Transmembrane</keyword>
<feature type="transmembrane region" description="Helical" evidence="6">
    <location>
        <begin position="96"/>
        <end position="118"/>
    </location>
</feature>
<feature type="region of interest" description="Disordered" evidence="5">
    <location>
        <begin position="1"/>
        <end position="39"/>
    </location>
</feature>
<dbReference type="PROSITE" id="PS50850">
    <property type="entry name" value="MFS"/>
    <property type="match status" value="1"/>
</dbReference>
<feature type="domain" description="Major facilitator superfamily (MFS) profile" evidence="7">
    <location>
        <begin position="60"/>
        <end position="465"/>
    </location>
</feature>
<sequence length="479" mass="53429">MIPINTNVSGTKYSTNPNETYGTSDNHNSTEKPTEKDVENYTRKQSYAGEIQLYKKRYLMLFLFAMCSMMNGFPQFQYTVVADIVACYYDVSLSDINWTCVVYMVIFLPLVLPVMILMDKKGLRITLVIGAVLNCLGSWVQCASFAPDRFIVIMACQTFYAFGQVFVLSLPSFIAGVWFGAGEVGMACAMGVFGNQLGIALGFIIPPMMMTNDCKDEVDISFELSVIGWPMAVINTILLIIIIFVFQEKPEHFPSVAQLTKNQNKCKTEYGKSLKKLFNDLPFVLLLLGYGLITGAYFAMSTLMNEMVLEHFPGEEVDAGWMGAIMVFAGMVGSVILGAILDRTHRYKEVSLVVFVLSFLFLVGYTFLIQLEKMWIQFLFFTLLGVTMTGYLPAGFDFGAEITYPEPEAISSSLLNASTQIFSIILTNIASLLLQNYGDFFSNSFFSICLLVGILVMACIKCELKRTNADKECSDTKPN</sequence>